<feature type="disulfide bond" evidence="4">
    <location>
        <begin position="707"/>
        <end position="716"/>
    </location>
</feature>
<feature type="signal peptide" evidence="5">
    <location>
        <begin position="1"/>
        <end position="19"/>
    </location>
</feature>
<evidence type="ECO:0000259" key="6">
    <source>
        <dbReference type="PROSITE" id="PS50026"/>
    </source>
</evidence>
<evidence type="ECO:0000256" key="5">
    <source>
        <dbReference type="SAM" id="SignalP"/>
    </source>
</evidence>
<protein>
    <submittedName>
        <fullName evidence="7">Tena protein</fullName>
    </submittedName>
</protein>
<dbReference type="InterPro" id="IPR051216">
    <property type="entry name" value="Teneurin"/>
</dbReference>
<dbReference type="Pfam" id="PF07974">
    <property type="entry name" value="EGF_2"/>
    <property type="match status" value="3"/>
</dbReference>
<accession>A0ABQ8YTU1</accession>
<keyword evidence="1 4" id="KW-0245">EGF-like domain</keyword>
<evidence type="ECO:0000256" key="4">
    <source>
        <dbReference type="PROSITE-ProRule" id="PRU00076"/>
    </source>
</evidence>
<keyword evidence="2" id="KW-0677">Repeat</keyword>
<dbReference type="Gene3D" id="2.10.25.10">
    <property type="entry name" value="Laminin"/>
    <property type="match status" value="5"/>
</dbReference>
<proteinExistence type="predicted"/>
<dbReference type="PANTHER" id="PTHR11219">
    <property type="entry name" value="TENEURIN AND N-ACETYLGLUCOSAMINE-1-PHOSPHODIESTER ALPHA-N-ACETYLGLUCOSAMINIDASE"/>
    <property type="match status" value="1"/>
</dbReference>
<feature type="domain" description="EGF-like" evidence="6">
    <location>
        <begin position="395"/>
        <end position="431"/>
    </location>
</feature>
<feature type="domain" description="EGF-like" evidence="6">
    <location>
        <begin position="354"/>
        <end position="388"/>
    </location>
</feature>
<dbReference type="EMBL" id="JAOAOG010000119">
    <property type="protein sequence ID" value="KAJ6248058.1"/>
    <property type="molecule type" value="Genomic_DNA"/>
</dbReference>
<feature type="domain" description="EGF-like" evidence="6">
    <location>
        <begin position="683"/>
        <end position="717"/>
    </location>
</feature>
<evidence type="ECO:0000256" key="2">
    <source>
        <dbReference type="ARBA" id="ARBA00022737"/>
    </source>
</evidence>
<evidence type="ECO:0000313" key="7">
    <source>
        <dbReference type="EMBL" id="KAJ6248058.1"/>
    </source>
</evidence>
<dbReference type="InterPro" id="IPR013111">
    <property type="entry name" value="EGF_extracell"/>
</dbReference>
<feature type="disulfide bond" evidence="4">
    <location>
        <begin position="602"/>
        <end position="611"/>
    </location>
</feature>
<feature type="disulfide bond" evidence="4">
    <location>
        <begin position="378"/>
        <end position="387"/>
    </location>
</feature>
<evidence type="ECO:0000256" key="3">
    <source>
        <dbReference type="ARBA" id="ARBA00023157"/>
    </source>
</evidence>
<dbReference type="SMART" id="SM00181">
    <property type="entry name" value="EGF"/>
    <property type="match status" value="10"/>
</dbReference>
<comment type="caution">
    <text evidence="4">Lacks conserved residue(s) required for the propagation of feature annotation.</text>
</comment>
<dbReference type="InterPro" id="IPR000742">
    <property type="entry name" value="EGF"/>
</dbReference>
<feature type="disulfide bond" evidence="4">
    <location>
        <begin position="531"/>
        <end position="540"/>
    </location>
</feature>
<keyword evidence="5" id="KW-0732">Signal</keyword>
<evidence type="ECO:0000256" key="1">
    <source>
        <dbReference type="ARBA" id="ARBA00022536"/>
    </source>
</evidence>
<comment type="caution">
    <text evidence="7">The sequence shown here is derived from an EMBL/GenBank/DDBJ whole genome shotgun (WGS) entry which is preliminary data.</text>
</comment>
<gene>
    <name evidence="7" type="ORF">M0813_18161</name>
</gene>
<sequence length="748" mass="82694">MKIIVFLLVICCISGIVNCVGSPLEIYFEEAIATATQTNPEHDEAEPENVFRHLLYANQYTPTIKDTSPEDLAYYDDSQQGSTNLQYGGESKATSYDLMHMNWNLPNVPQSSFQVKKMILKGSRDAVWKDYEHKDIILGKPGHQNLQPLFDVYLALKDQNDQGYDFIDNSSPVGWSSEGDSDDCVRYISYEVPEDKLDVFDASMLLQEQFKITGQTEVMCPEGSSCGDIEDYRYNLVLGNYNLTIDYTYSIEIESIDKDDPFDNEVVKAFLSAGTVVENGTYSGIYSGSNEIKWQCKWSGTETVYVDATEVNVGESYIGCPYDSACGSECQIDVSFLAEALPSEFTNSGLKVQKNTGCQYNSDCNNGTCNNSIDTCECNDGYDGEFCKVDLCERDLDNCNSDKNQGTCVYNKKDGHCECNEEEGYTGTTCNENICDGVDCNQEQEGGVCVINTGECKCNSNYTGSDCKTIACPYNTDKCNGHGECNTTTAKCNCDKGYLPDYCEDNICLNKDCGNGECIFYNENGTARCNCEEGWIDEDCKEVACPENKCNGHGYCNPKTGDCDCEEGYLPNYCKYNICNNTDCGNGECEFNNESGTAKCNCWEGWIGENCTEVACPENICNGHGDCDPKTGDCDCDKGYLPDYCEANLCINMDCGNGECEFSNENGTAKCNCDEEWIGEDCEEVACPENKCNGHGDCDPLTGDCDCEEGWIGDKCENESNITDDALNLSRTPLLALFSILIGFFLIL</sequence>
<evidence type="ECO:0000313" key="8">
    <source>
        <dbReference type="Proteomes" id="UP001150062"/>
    </source>
</evidence>
<dbReference type="PROSITE" id="PS50026">
    <property type="entry name" value="EGF_3"/>
    <property type="match status" value="5"/>
</dbReference>
<organism evidence="7 8">
    <name type="scientific">Anaeramoeba flamelloides</name>
    <dbReference type="NCBI Taxonomy" id="1746091"/>
    <lineage>
        <taxon>Eukaryota</taxon>
        <taxon>Metamonada</taxon>
        <taxon>Anaeramoebidae</taxon>
        <taxon>Anaeramoeba</taxon>
    </lineage>
</organism>
<dbReference type="PRINTS" id="PR00011">
    <property type="entry name" value="EGFLAMININ"/>
</dbReference>
<dbReference type="PROSITE" id="PS01186">
    <property type="entry name" value="EGF_2"/>
    <property type="match status" value="4"/>
</dbReference>
<keyword evidence="3 4" id="KW-1015">Disulfide bond</keyword>
<keyword evidence="8" id="KW-1185">Reference proteome</keyword>
<dbReference type="Proteomes" id="UP001150062">
    <property type="component" value="Unassembled WGS sequence"/>
</dbReference>
<dbReference type="PROSITE" id="PS00022">
    <property type="entry name" value="EGF_1"/>
    <property type="match status" value="3"/>
</dbReference>
<feature type="chain" id="PRO_5047443870" evidence="5">
    <location>
        <begin position="20"/>
        <end position="748"/>
    </location>
</feature>
<reference evidence="7" key="1">
    <citation type="submission" date="2022-08" db="EMBL/GenBank/DDBJ databases">
        <title>Novel sulfate-reducing endosymbionts in the free-living metamonad Anaeramoeba.</title>
        <authorList>
            <person name="Jerlstrom-Hultqvist J."/>
            <person name="Cepicka I."/>
            <person name="Gallot-Lavallee L."/>
            <person name="Salas-Leiva D."/>
            <person name="Curtis B.A."/>
            <person name="Zahonova K."/>
            <person name="Pipaliya S."/>
            <person name="Dacks J."/>
            <person name="Roger A.J."/>
        </authorList>
    </citation>
    <scope>NUCLEOTIDE SEQUENCE</scope>
    <source>
        <strain evidence="7">Schooner1</strain>
    </source>
</reference>
<feature type="domain" description="EGF-like" evidence="6">
    <location>
        <begin position="575"/>
        <end position="612"/>
    </location>
</feature>
<dbReference type="PANTHER" id="PTHR11219:SF69">
    <property type="entry name" value="TENEURIN-A"/>
    <property type="match status" value="1"/>
</dbReference>
<feature type="domain" description="EGF-like" evidence="6">
    <location>
        <begin position="499"/>
        <end position="541"/>
    </location>
</feature>
<feature type="disulfide bond" evidence="4">
    <location>
        <begin position="579"/>
        <end position="589"/>
    </location>
</feature>
<name>A0ABQ8YTU1_9EUKA</name>